<dbReference type="PANTHER" id="PTHR43791:SF24">
    <property type="entry name" value="NICOTINIC ACID PLASMA MEMBRANE TRANSPORTER"/>
    <property type="match status" value="1"/>
</dbReference>
<dbReference type="AlphaFoldDB" id="A0A8J2TAR4"/>
<dbReference type="GO" id="GO:0022857">
    <property type="term" value="F:transmembrane transporter activity"/>
    <property type="evidence" value="ECO:0007669"/>
    <property type="project" value="InterPro"/>
</dbReference>
<keyword evidence="5 6" id="KW-0472">Membrane</keyword>
<evidence type="ECO:0000256" key="6">
    <source>
        <dbReference type="SAM" id="Phobius"/>
    </source>
</evidence>
<feature type="domain" description="Major facilitator superfamily (MFS) profile" evidence="7">
    <location>
        <begin position="64"/>
        <end position="476"/>
    </location>
</feature>
<feature type="transmembrane region" description="Helical" evidence="6">
    <location>
        <begin position="130"/>
        <end position="149"/>
    </location>
</feature>
<dbReference type="InterPro" id="IPR011701">
    <property type="entry name" value="MFS"/>
</dbReference>
<keyword evidence="2" id="KW-0813">Transport</keyword>
<dbReference type="PROSITE" id="PS50850">
    <property type="entry name" value="MFS"/>
    <property type="match status" value="1"/>
</dbReference>
<evidence type="ECO:0000256" key="1">
    <source>
        <dbReference type="ARBA" id="ARBA00004141"/>
    </source>
</evidence>
<dbReference type="InterPro" id="IPR036259">
    <property type="entry name" value="MFS_trans_sf"/>
</dbReference>
<feature type="transmembrane region" description="Helical" evidence="6">
    <location>
        <begin position="450"/>
        <end position="469"/>
    </location>
</feature>
<keyword evidence="9" id="KW-1185">Reference proteome</keyword>
<dbReference type="GO" id="GO:0016020">
    <property type="term" value="C:membrane"/>
    <property type="evidence" value="ECO:0007669"/>
    <property type="project" value="UniProtKB-SubCell"/>
</dbReference>
<keyword evidence="3 6" id="KW-0812">Transmembrane</keyword>
<dbReference type="PANTHER" id="PTHR43791">
    <property type="entry name" value="PERMEASE-RELATED"/>
    <property type="match status" value="1"/>
</dbReference>
<sequence>MSDSLPKSDNIQKVIALEDFSKMKVKDAGEESVVSVAVDSELVEDLYIDEQEEKALVKKLDFRLLPMLAFMYFLSSLDRSNIGNAYTSGMKEDLNLTSRQYSNCVSVFYSTYLAAELPAVLVLTRANVKYYMSFLVFSWSIITLSSGFVRSHKSLLALRVLLGTFEGGFFPAMTLIISIVYKPQEQAKRIAFFFGSAALSGAFGGLIATGLSSVKNGGGLEGWRWLYIIEGLISVCASVWLFFGLPAKFEVLPFLNERECHLMSIRSKQRTQYMGSTEKFSWSCVKDAFLDFKTYLSFTIQFCQDTIMYGFSTFLTAILKMGLGFSSMQAQYLSVPVYILAGVVFLISAFLSDRFKMRGPIFFCYNLLGIVGYILLLSVGNDAVKYFACYLITFSLYTGTGLNISWLTNNMAPHYKRATALGLNQTLGNLSGAIAGQIYTKSPYTFGNSFSLGCIVLSNILTLCQVIILKRINIKRKKILNGEISDNMKNRRGDWALDYEYCL</sequence>
<feature type="transmembrane region" description="Helical" evidence="6">
    <location>
        <begin position="225"/>
        <end position="245"/>
    </location>
</feature>
<protein>
    <submittedName>
        <fullName evidence="8">ZYBA0S13-00518g1_1</fullName>
    </submittedName>
</protein>
<dbReference type="CDD" id="cd17327">
    <property type="entry name" value="MFS_FEN2_like"/>
    <property type="match status" value="1"/>
</dbReference>
<dbReference type="Pfam" id="PF07690">
    <property type="entry name" value="MFS_1"/>
    <property type="match status" value="1"/>
</dbReference>
<feature type="transmembrane region" description="Helical" evidence="6">
    <location>
        <begin position="192"/>
        <end position="213"/>
    </location>
</feature>
<comment type="subcellular location">
    <subcellularLocation>
        <location evidence="1">Membrane</location>
        <topology evidence="1">Multi-pass membrane protein</topology>
    </subcellularLocation>
</comment>
<dbReference type="FunFam" id="1.20.1250.20:FF:000018">
    <property type="entry name" value="MFS transporter permease"/>
    <property type="match status" value="1"/>
</dbReference>
<feature type="transmembrane region" description="Helical" evidence="6">
    <location>
        <begin position="363"/>
        <end position="379"/>
    </location>
</feature>
<dbReference type="InterPro" id="IPR020846">
    <property type="entry name" value="MFS_dom"/>
</dbReference>
<feature type="transmembrane region" description="Helical" evidence="6">
    <location>
        <begin position="100"/>
        <end position="123"/>
    </location>
</feature>
<feature type="transmembrane region" description="Helical" evidence="6">
    <location>
        <begin position="155"/>
        <end position="180"/>
    </location>
</feature>
<evidence type="ECO:0000259" key="7">
    <source>
        <dbReference type="PROSITE" id="PS50850"/>
    </source>
</evidence>
<keyword evidence="4 6" id="KW-1133">Transmembrane helix</keyword>
<dbReference type="SUPFAM" id="SSF103473">
    <property type="entry name" value="MFS general substrate transporter"/>
    <property type="match status" value="1"/>
</dbReference>
<dbReference type="EMBL" id="HG316466">
    <property type="protein sequence ID" value="CDF91656.1"/>
    <property type="molecule type" value="Genomic_DNA"/>
</dbReference>
<evidence type="ECO:0000256" key="5">
    <source>
        <dbReference type="ARBA" id="ARBA00023136"/>
    </source>
</evidence>
<feature type="transmembrane region" description="Helical" evidence="6">
    <location>
        <begin position="332"/>
        <end position="351"/>
    </location>
</feature>
<dbReference type="Proteomes" id="UP000019375">
    <property type="component" value="Unassembled WGS sequence"/>
</dbReference>
<organism evidence="8 9">
    <name type="scientific">Zygosaccharomyces bailii (strain CLIB 213 / ATCC 58445 / CBS 680 / BCRC 21525 / NBRC 1098 / NCYC 1416 / NRRL Y-2227)</name>
    <dbReference type="NCBI Taxonomy" id="1333698"/>
    <lineage>
        <taxon>Eukaryota</taxon>
        <taxon>Fungi</taxon>
        <taxon>Dikarya</taxon>
        <taxon>Ascomycota</taxon>
        <taxon>Saccharomycotina</taxon>
        <taxon>Saccharomycetes</taxon>
        <taxon>Saccharomycetales</taxon>
        <taxon>Saccharomycetaceae</taxon>
        <taxon>Zygosaccharomyces</taxon>
    </lineage>
</organism>
<reference evidence="9" key="1">
    <citation type="journal article" date="2013" name="Genome Announc.">
        <title>Genome sequence of the food spoilage yeast Zygosaccharomyces bailii CLIB 213(T).</title>
        <authorList>
            <person name="Galeote V."/>
            <person name="Bigey F."/>
            <person name="Devillers H."/>
            <person name="Neuveglise C."/>
            <person name="Dequin S."/>
        </authorList>
    </citation>
    <scope>NUCLEOTIDE SEQUENCE [LARGE SCALE GENOMIC DNA]</scope>
    <source>
        <strain evidence="9">CLIB 213 / ATCC 58445 / CBS 680 / CCRC 21525 / NBRC 1098 / NCYC 1416 / NRRL Y-2227</strain>
    </source>
</reference>
<dbReference type="OrthoDB" id="2985014at2759"/>
<evidence type="ECO:0000313" key="9">
    <source>
        <dbReference type="Proteomes" id="UP000019375"/>
    </source>
</evidence>
<dbReference type="Gene3D" id="1.20.1250.20">
    <property type="entry name" value="MFS general substrate transporter like domains"/>
    <property type="match status" value="2"/>
</dbReference>
<feature type="transmembrane region" description="Helical" evidence="6">
    <location>
        <begin position="307"/>
        <end position="326"/>
    </location>
</feature>
<evidence type="ECO:0000256" key="3">
    <source>
        <dbReference type="ARBA" id="ARBA00022692"/>
    </source>
</evidence>
<evidence type="ECO:0000313" key="8">
    <source>
        <dbReference type="EMBL" id="CDF91656.1"/>
    </source>
</evidence>
<gene>
    <name evidence="8" type="ORF">BN860_00518g</name>
</gene>
<name>A0A8J2TAR4_ZYGB2</name>
<proteinExistence type="predicted"/>
<evidence type="ECO:0000256" key="4">
    <source>
        <dbReference type="ARBA" id="ARBA00022989"/>
    </source>
</evidence>
<feature type="transmembrane region" description="Helical" evidence="6">
    <location>
        <begin position="385"/>
        <end position="406"/>
    </location>
</feature>
<evidence type="ECO:0000256" key="2">
    <source>
        <dbReference type="ARBA" id="ARBA00022448"/>
    </source>
</evidence>
<accession>A0A8J2TAR4</accession>
<dbReference type="FunFam" id="1.20.1250.20:FF:000013">
    <property type="entry name" value="MFS general substrate transporter"/>
    <property type="match status" value="1"/>
</dbReference>